<keyword evidence="5 13" id="KW-0349">Heme</keyword>
<accession>A0A067TAY0</accession>
<feature type="binding site" description="axial binding residue" evidence="13">
    <location>
        <position position="423"/>
    </location>
    <ligand>
        <name>heme</name>
        <dbReference type="ChEBI" id="CHEBI:30413"/>
    </ligand>
    <ligandPart>
        <name>Fe</name>
        <dbReference type="ChEBI" id="CHEBI:18248"/>
    </ligandPart>
</feature>
<evidence type="ECO:0000256" key="5">
    <source>
        <dbReference type="ARBA" id="ARBA00022617"/>
    </source>
</evidence>
<comment type="cofactor">
    <cofactor evidence="1 13">
        <name>heme</name>
        <dbReference type="ChEBI" id="CHEBI:30413"/>
    </cofactor>
</comment>
<dbReference type="HOGENOM" id="CLU_001570_5_11_1"/>
<gene>
    <name evidence="14" type="ORF">GALMADRAFT_210825</name>
</gene>
<protein>
    <recommendedName>
        <fullName evidence="16">Cytochrome P450</fullName>
    </recommendedName>
</protein>
<evidence type="ECO:0008006" key="16">
    <source>
        <dbReference type="Google" id="ProtNLM"/>
    </source>
</evidence>
<keyword evidence="10 13" id="KW-0408">Iron</keyword>
<evidence type="ECO:0000256" key="8">
    <source>
        <dbReference type="ARBA" id="ARBA00022989"/>
    </source>
</evidence>
<dbReference type="InterPro" id="IPR050121">
    <property type="entry name" value="Cytochrome_P450_monoxygenase"/>
</dbReference>
<dbReference type="GO" id="GO:0005506">
    <property type="term" value="F:iron ion binding"/>
    <property type="evidence" value="ECO:0007669"/>
    <property type="project" value="InterPro"/>
</dbReference>
<comment type="subcellular location">
    <subcellularLocation>
        <location evidence="2">Membrane</location>
    </subcellularLocation>
</comment>
<proteinExistence type="inferred from homology"/>
<dbReference type="GO" id="GO:0016020">
    <property type="term" value="C:membrane"/>
    <property type="evidence" value="ECO:0007669"/>
    <property type="project" value="UniProtKB-SubCell"/>
</dbReference>
<dbReference type="PRINTS" id="PR00463">
    <property type="entry name" value="EP450I"/>
</dbReference>
<organism evidence="14 15">
    <name type="scientific">Galerina marginata (strain CBS 339.88)</name>
    <dbReference type="NCBI Taxonomy" id="685588"/>
    <lineage>
        <taxon>Eukaryota</taxon>
        <taxon>Fungi</taxon>
        <taxon>Dikarya</taxon>
        <taxon>Basidiomycota</taxon>
        <taxon>Agaricomycotina</taxon>
        <taxon>Agaricomycetes</taxon>
        <taxon>Agaricomycetidae</taxon>
        <taxon>Agaricales</taxon>
        <taxon>Agaricineae</taxon>
        <taxon>Strophariaceae</taxon>
        <taxon>Galerina</taxon>
    </lineage>
</organism>
<keyword evidence="15" id="KW-1185">Reference proteome</keyword>
<evidence type="ECO:0000256" key="2">
    <source>
        <dbReference type="ARBA" id="ARBA00004370"/>
    </source>
</evidence>
<comment type="similarity">
    <text evidence="4">Belongs to the cytochrome P450 family.</text>
</comment>
<evidence type="ECO:0000256" key="7">
    <source>
        <dbReference type="ARBA" id="ARBA00022723"/>
    </source>
</evidence>
<evidence type="ECO:0000256" key="10">
    <source>
        <dbReference type="ARBA" id="ARBA00023004"/>
    </source>
</evidence>
<name>A0A067TAY0_GALM3</name>
<dbReference type="Proteomes" id="UP000027222">
    <property type="component" value="Unassembled WGS sequence"/>
</dbReference>
<keyword evidence="9" id="KW-0560">Oxidoreductase</keyword>
<comment type="pathway">
    <text evidence="3">Secondary metabolite biosynthesis; terpenoid biosynthesis.</text>
</comment>
<evidence type="ECO:0000256" key="12">
    <source>
        <dbReference type="ARBA" id="ARBA00023136"/>
    </source>
</evidence>
<dbReference type="STRING" id="685588.A0A067TAY0"/>
<dbReference type="PANTHER" id="PTHR24305:SF166">
    <property type="entry name" value="CYTOCHROME P450 12A4, MITOCHONDRIAL-RELATED"/>
    <property type="match status" value="1"/>
</dbReference>
<evidence type="ECO:0000256" key="13">
    <source>
        <dbReference type="PIRSR" id="PIRSR602401-1"/>
    </source>
</evidence>
<dbReference type="OrthoDB" id="1470350at2759"/>
<dbReference type="GO" id="GO:0020037">
    <property type="term" value="F:heme binding"/>
    <property type="evidence" value="ECO:0007669"/>
    <property type="project" value="InterPro"/>
</dbReference>
<keyword evidence="12" id="KW-0472">Membrane</keyword>
<keyword evidence="8" id="KW-1133">Transmembrane helix</keyword>
<evidence type="ECO:0000313" key="15">
    <source>
        <dbReference type="Proteomes" id="UP000027222"/>
    </source>
</evidence>
<evidence type="ECO:0000256" key="1">
    <source>
        <dbReference type="ARBA" id="ARBA00001971"/>
    </source>
</evidence>
<dbReference type="GO" id="GO:0004497">
    <property type="term" value="F:monooxygenase activity"/>
    <property type="evidence" value="ECO:0007669"/>
    <property type="project" value="UniProtKB-KW"/>
</dbReference>
<keyword evidence="7 13" id="KW-0479">Metal-binding</keyword>
<keyword evidence="11" id="KW-0503">Monooxygenase</keyword>
<dbReference type="Pfam" id="PF00067">
    <property type="entry name" value="p450"/>
    <property type="match status" value="1"/>
</dbReference>
<dbReference type="SUPFAM" id="SSF48264">
    <property type="entry name" value="Cytochrome P450"/>
    <property type="match status" value="1"/>
</dbReference>
<dbReference type="InterPro" id="IPR036396">
    <property type="entry name" value="Cyt_P450_sf"/>
</dbReference>
<dbReference type="EMBL" id="KL142379">
    <property type="protein sequence ID" value="KDR76158.1"/>
    <property type="molecule type" value="Genomic_DNA"/>
</dbReference>
<evidence type="ECO:0000313" key="14">
    <source>
        <dbReference type="EMBL" id="KDR76158.1"/>
    </source>
</evidence>
<evidence type="ECO:0000256" key="4">
    <source>
        <dbReference type="ARBA" id="ARBA00010617"/>
    </source>
</evidence>
<dbReference type="InterPro" id="IPR002401">
    <property type="entry name" value="Cyt_P450_E_grp-I"/>
</dbReference>
<dbReference type="InterPro" id="IPR001128">
    <property type="entry name" value="Cyt_P450"/>
</dbReference>
<evidence type="ECO:0000256" key="11">
    <source>
        <dbReference type="ARBA" id="ARBA00023033"/>
    </source>
</evidence>
<evidence type="ECO:0000256" key="9">
    <source>
        <dbReference type="ARBA" id="ARBA00023002"/>
    </source>
</evidence>
<keyword evidence="6" id="KW-0812">Transmembrane</keyword>
<evidence type="ECO:0000256" key="6">
    <source>
        <dbReference type="ARBA" id="ARBA00022692"/>
    </source>
</evidence>
<dbReference type="PRINTS" id="PR00385">
    <property type="entry name" value="P450"/>
</dbReference>
<reference evidence="15" key="1">
    <citation type="journal article" date="2014" name="Proc. Natl. Acad. Sci. U.S.A.">
        <title>Extensive sampling of basidiomycete genomes demonstrates inadequacy of the white-rot/brown-rot paradigm for wood decay fungi.</title>
        <authorList>
            <person name="Riley R."/>
            <person name="Salamov A.A."/>
            <person name="Brown D.W."/>
            <person name="Nagy L.G."/>
            <person name="Floudas D."/>
            <person name="Held B.W."/>
            <person name="Levasseur A."/>
            <person name="Lombard V."/>
            <person name="Morin E."/>
            <person name="Otillar R."/>
            <person name="Lindquist E.A."/>
            <person name="Sun H."/>
            <person name="LaButti K.M."/>
            <person name="Schmutz J."/>
            <person name="Jabbour D."/>
            <person name="Luo H."/>
            <person name="Baker S.E."/>
            <person name="Pisabarro A.G."/>
            <person name="Walton J.D."/>
            <person name="Blanchette R.A."/>
            <person name="Henrissat B."/>
            <person name="Martin F."/>
            <person name="Cullen D."/>
            <person name="Hibbett D.S."/>
            <person name="Grigoriev I.V."/>
        </authorList>
    </citation>
    <scope>NUCLEOTIDE SEQUENCE [LARGE SCALE GENOMIC DNA]</scope>
    <source>
        <strain evidence="15">CBS 339.88</strain>
    </source>
</reference>
<sequence>MILLLFQSFIFLVVPWVCWRLVRRRLFPTVLDNIPGPRAQSWIAGSLNELVNTQAWDYHQKVAETYGGVTRVKGVFGANSIYVFDPKALHHILVKISEPIFYLIAYKVDIMKWMTRLGLEVMGQAGLGYSFDDLTDNSVLHEYALAAQKLVTMQSSIVVADTLIPLITKIGTPRFRRFVVDLLPFKRISVLRDIVDTLHRTSVGILKSKRQAIHEGEGAVKAQIGGGKDIMSVLMRDNKQASENERWSEEELLGQITSLTFAGTDTTSAALSRTLHLLALHKDVQQKAREEVRKARKEGGGQDISYDVLVSLPYLDAICKETLRLHPPVSTLTRVTRQDVVLPVGTPIKGLHGEQIQEVPLPKGTLIIMSIFNANRTPQIWGPDAQEWKPDRWLRPLPDSVVNAHIPGVYSHLLTFLAGGRACMGFKFAQLEMSKSQCFRAEVVLALLLESLEFSVSDKKIFWQMNGTVTPNLHPNIIGASLPMVISLAK</sequence>
<dbReference type="GO" id="GO:0016705">
    <property type="term" value="F:oxidoreductase activity, acting on paired donors, with incorporation or reduction of molecular oxygen"/>
    <property type="evidence" value="ECO:0007669"/>
    <property type="project" value="InterPro"/>
</dbReference>
<dbReference type="PANTHER" id="PTHR24305">
    <property type="entry name" value="CYTOCHROME P450"/>
    <property type="match status" value="1"/>
</dbReference>
<dbReference type="Gene3D" id="1.10.630.10">
    <property type="entry name" value="Cytochrome P450"/>
    <property type="match status" value="1"/>
</dbReference>
<evidence type="ECO:0000256" key="3">
    <source>
        <dbReference type="ARBA" id="ARBA00004721"/>
    </source>
</evidence>
<dbReference type="AlphaFoldDB" id="A0A067TAY0"/>